<sequence>MITRADVDALSRLGSDQWPIVSLILRVDKERIDDDYTIRLKNLLREAADTLDDRFNPQQRKAVLEDLERIREFFRDEGDRFGRGVAVFAASQAGIWQVHELPRDVESQIAIGFEAHVAPLIKILEQLEPFVTCLIARDSARLFYGRLGKFEELQQIVDEEVPGQHDQGGWSQARYERHIDEHARAHFKRVADELFHIFEEQPYRWLILGGPDEVVAAFLEQLHPYVRERHAGTVRVLMEANINEVHEESCEIIRRWILDEKLRAIEMLRNEVLSGDRGVAGLEPTLMALQQGQILTLLVDDSYQAPGAVCLNCRSVQREGGTGQQCVFCGGPLQALDNVVPEIVTGAFRQGANLLFLTQPETQEPMRDLGRIGALLRFSLTSQSEG</sequence>
<gene>
    <name evidence="1" type="ordered locus">Sthe_1024</name>
</gene>
<keyword evidence="2" id="KW-1185">Reference proteome</keyword>
<proteinExistence type="predicted"/>
<dbReference type="InParanoid" id="D1C2J3"/>
<evidence type="ECO:0000313" key="1">
    <source>
        <dbReference type="EMBL" id="ACZ38460.1"/>
    </source>
</evidence>
<protein>
    <submittedName>
        <fullName evidence="1">Peptide chain release factor 1 (ERF1)-like protein</fullName>
    </submittedName>
</protein>
<dbReference type="InterPro" id="IPR004403">
    <property type="entry name" value="Peptide_chain-rel_eRF1/aRF1"/>
</dbReference>
<dbReference type="InterPro" id="IPR041202">
    <property type="entry name" value="BaeRF_family10"/>
</dbReference>
<dbReference type="PANTHER" id="PTHR10113">
    <property type="entry name" value="PEPTIDE CHAIN RELEASE FACTOR SUBUNIT 1"/>
    <property type="match status" value="1"/>
</dbReference>
<dbReference type="SUPFAM" id="SSF53137">
    <property type="entry name" value="Translational machinery components"/>
    <property type="match status" value="1"/>
</dbReference>
<dbReference type="RefSeq" id="WP_012871507.1">
    <property type="nucleotide sequence ID" value="NC_013523.1"/>
</dbReference>
<dbReference type="InterPro" id="IPR029064">
    <property type="entry name" value="Ribosomal_eL30-like_sf"/>
</dbReference>
<dbReference type="eggNOG" id="COG1503">
    <property type="taxonomic scope" value="Bacteria"/>
</dbReference>
<dbReference type="Gene3D" id="3.30.1330.30">
    <property type="match status" value="1"/>
</dbReference>
<dbReference type="EMBL" id="CP001823">
    <property type="protein sequence ID" value="ACZ38460.1"/>
    <property type="molecule type" value="Genomic_DNA"/>
</dbReference>
<evidence type="ECO:0000313" key="2">
    <source>
        <dbReference type="Proteomes" id="UP000002027"/>
    </source>
</evidence>
<organism evidence="1 2">
    <name type="scientific">Sphaerobacter thermophilus (strain ATCC 49802 / DSM 20745 / KCCM 41009 / NCIMB 13125 / S 6022)</name>
    <dbReference type="NCBI Taxonomy" id="479434"/>
    <lineage>
        <taxon>Bacteria</taxon>
        <taxon>Pseudomonadati</taxon>
        <taxon>Thermomicrobiota</taxon>
        <taxon>Thermomicrobia</taxon>
        <taxon>Sphaerobacterales</taxon>
        <taxon>Sphaerobacterineae</taxon>
        <taxon>Sphaerobacteraceae</taxon>
        <taxon>Sphaerobacter</taxon>
    </lineage>
</organism>
<dbReference type="OrthoDB" id="5241360at2"/>
<name>D1C2J3_SPHTD</name>
<dbReference type="Pfam" id="PF18854">
    <property type="entry name" value="baeRF_family10"/>
    <property type="match status" value="1"/>
</dbReference>
<dbReference type="HOGENOM" id="CLU_061559_0_0_0"/>
<accession>D1C2J3</accession>
<dbReference type="SUPFAM" id="SSF55315">
    <property type="entry name" value="L30e-like"/>
    <property type="match status" value="1"/>
</dbReference>
<dbReference type="KEGG" id="sti:Sthe_1024"/>
<dbReference type="InterPro" id="IPR042226">
    <property type="entry name" value="eFR1_2_sf"/>
</dbReference>
<reference evidence="1 2" key="2">
    <citation type="journal article" date="2010" name="Stand. Genomic Sci.">
        <title>Complete genome sequence of Desulfohalobium retbaense type strain (HR(100)).</title>
        <authorList>
            <person name="Spring S."/>
            <person name="Nolan M."/>
            <person name="Lapidus A."/>
            <person name="Glavina Del Rio T."/>
            <person name="Copeland A."/>
            <person name="Tice H."/>
            <person name="Cheng J.F."/>
            <person name="Lucas S."/>
            <person name="Land M."/>
            <person name="Chen F."/>
            <person name="Bruce D."/>
            <person name="Goodwin L."/>
            <person name="Pitluck S."/>
            <person name="Ivanova N."/>
            <person name="Mavromatis K."/>
            <person name="Mikhailova N."/>
            <person name="Pati A."/>
            <person name="Chen A."/>
            <person name="Palaniappan K."/>
            <person name="Hauser L."/>
            <person name="Chang Y.J."/>
            <person name="Jeffries C.D."/>
            <person name="Munk C."/>
            <person name="Kiss H."/>
            <person name="Chain P."/>
            <person name="Han C."/>
            <person name="Brettin T."/>
            <person name="Detter J.C."/>
            <person name="Schuler E."/>
            <person name="Goker M."/>
            <person name="Rohde M."/>
            <person name="Bristow J."/>
            <person name="Eisen J.A."/>
            <person name="Markowitz V."/>
            <person name="Hugenholtz P."/>
            <person name="Kyrpides N.C."/>
            <person name="Klenk H.P."/>
        </authorList>
    </citation>
    <scope>NUCLEOTIDE SEQUENCE [LARGE SCALE GENOMIC DNA]</scope>
    <source>
        <strain evidence="2">ATCC 49802 / DSM 20745 / S 6022</strain>
    </source>
</reference>
<dbReference type="GO" id="GO:0003747">
    <property type="term" value="F:translation release factor activity"/>
    <property type="evidence" value="ECO:0007669"/>
    <property type="project" value="InterPro"/>
</dbReference>
<reference evidence="2" key="1">
    <citation type="submission" date="2009-11" db="EMBL/GenBank/DDBJ databases">
        <title>The complete chromosome 1 of Sphaerobacter thermophilus DSM 20745.</title>
        <authorList>
            <person name="Lucas S."/>
            <person name="Copeland A."/>
            <person name="Lapidus A."/>
            <person name="Glavina del Rio T."/>
            <person name="Dalin E."/>
            <person name="Tice H."/>
            <person name="Bruce D."/>
            <person name="Goodwin L."/>
            <person name="Pitluck S."/>
            <person name="Kyrpides N."/>
            <person name="Mavromatis K."/>
            <person name="Ivanova N."/>
            <person name="Mikhailova N."/>
            <person name="LaButti K.M."/>
            <person name="Clum A."/>
            <person name="Sun H.I."/>
            <person name="Brettin T."/>
            <person name="Detter J.C."/>
            <person name="Han C."/>
            <person name="Larimer F."/>
            <person name="Land M."/>
            <person name="Hauser L."/>
            <person name="Markowitz V."/>
            <person name="Cheng J.F."/>
            <person name="Hugenholtz P."/>
            <person name="Woyke T."/>
            <person name="Wu D."/>
            <person name="Steenblock K."/>
            <person name="Schneider S."/>
            <person name="Pukall R."/>
            <person name="Goeker M."/>
            <person name="Klenk H.P."/>
            <person name="Eisen J.A."/>
        </authorList>
    </citation>
    <scope>NUCLEOTIDE SEQUENCE [LARGE SCALE GENOMIC DNA]</scope>
    <source>
        <strain evidence="2">ATCC 49802 / DSM 20745 / S 6022</strain>
    </source>
</reference>
<dbReference type="Proteomes" id="UP000002027">
    <property type="component" value="Chromosome 1"/>
</dbReference>
<dbReference type="STRING" id="479434.Sthe_1024"/>
<dbReference type="Gene3D" id="3.30.420.60">
    <property type="entry name" value="eRF1 domain 2"/>
    <property type="match status" value="1"/>
</dbReference>
<dbReference type="AlphaFoldDB" id="D1C2J3"/>